<reference evidence="2" key="1">
    <citation type="submission" date="2022-08" db="EMBL/GenBank/DDBJ databases">
        <authorList>
            <person name="Marques A."/>
        </authorList>
    </citation>
    <scope>NUCLEOTIDE SEQUENCE</scope>
    <source>
        <strain evidence="2">RhyPub2mFocal</strain>
        <tissue evidence="2">Leaves</tissue>
    </source>
</reference>
<evidence type="ECO:0000313" key="2">
    <source>
        <dbReference type="EMBL" id="KAJ4781149.1"/>
    </source>
</evidence>
<dbReference type="SUPFAM" id="SSF81383">
    <property type="entry name" value="F-box domain"/>
    <property type="match status" value="1"/>
</dbReference>
<protein>
    <submittedName>
        <fullName evidence="2">F-box/kelch-repeat protein</fullName>
    </submittedName>
</protein>
<dbReference type="CDD" id="cd09917">
    <property type="entry name" value="F-box_SF"/>
    <property type="match status" value="1"/>
</dbReference>
<dbReference type="SMART" id="SM00256">
    <property type="entry name" value="FBOX"/>
    <property type="match status" value="1"/>
</dbReference>
<dbReference type="AlphaFoldDB" id="A0AAV8EPA7"/>
<dbReference type="SUPFAM" id="SSF117281">
    <property type="entry name" value="Kelch motif"/>
    <property type="match status" value="1"/>
</dbReference>
<comment type="caution">
    <text evidence="2">The sequence shown here is derived from an EMBL/GenBank/DDBJ whole genome shotgun (WGS) entry which is preliminary data.</text>
</comment>
<evidence type="ECO:0000313" key="3">
    <source>
        <dbReference type="Proteomes" id="UP001140206"/>
    </source>
</evidence>
<dbReference type="InterPro" id="IPR036047">
    <property type="entry name" value="F-box-like_dom_sf"/>
</dbReference>
<dbReference type="PANTHER" id="PTHR47712">
    <property type="entry name" value="OS09G0555300 PROTEIN"/>
    <property type="match status" value="1"/>
</dbReference>
<dbReference type="PANTHER" id="PTHR47712:SF3">
    <property type="entry name" value="F-BOX DOMAIN-CONTAINING PROTEIN"/>
    <property type="match status" value="1"/>
</dbReference>
<feature type="domain" description="F-box" evidence="1">
    <location>
        <begin position="17"/>
        <end position="57"/>
    </location>
</feature>
<dbReference type="Pfam" id="PF00646">
    <property type="entry name" value="F-box"/>
    <property type="match status" value="1"/>
</dbReference>
<gene>
    <name evidence="2" type="ORF">LUZ62_065406</name>
</gene>
<dbReference type="InterPro" id="IPR015915">
    <property type="entry name" value="Kelch-typ_b-propeller"/>
</dbReference>
<name>A0AAV8EPA7_9POAL</name>
<dbReference type="Proteomes" id="UP001140206">
    <property type="component" value="Chromosome 3"/>
</dbReference>
<evidence type="ECO:0000259" key="1">
    <source>
        <dbReference type="SMART" id="SM00256"/>
    </source>
</evidence>
<dbReference type="InterPro" id="IPR001810">
    <property type="entry name" value="F-box_dom"/>
</dbReference>
<sequence length="396" mass="43946">MVDTSVKNHPSMISTDLPADMLQAVVTKLPTVDLLSASCVSHGWLHAVRSSLRTQPRLFPWLILRCLPHPVATTYSIHALDPQSRTWLSVPRQYNSTGKAKEPSPTLNFLHGSTRDRLYALTLYQLLISKDPFGGSCQMEAKGPNVWRQDPVVAEVQDQWLVVVGGGFQMDEGAVEVYDKQTGMWELAEPMPAEFGGSTYATWLSVAVSEKRLYVIEKNTGWVSRFDPESKTWGPTCQLRTIPSVSKWAIVMAGKERLLVVGAGAEGVMGKEVMKVRAWEVDGDSLQVINNKPMEMPTEMVDRLFTNFDSLDEARRKVCSVEVCGTEHGGYMFDPASMKNGVVMYMYQLSMEETGGAEISWEWVPSPESVGRGFMESVAAGCSPVLLHQVARCFQS</sequence>
<accession>A0AAV8EPA7</accession>
<keyword evidence="3" id="KW-1185">Reference proteome</keyword>
<organism evidence="2 3">
    <name type="scientific">Rhynchospora pubera</name>
    <dbReference type="NCBI Taxonomy" id="906938"/>
    <lineage>
        <taxon>Eukaryota</taxon>
        <taxon>Viridiplantae</taxon>
        <taxon>Streptophyta</taxon>
        <taxon>Embryophyta</taxon>
        <taxon>Tracheophyta</taxon>
        <taxon>Spermatophyta</taxon>
        <taxon>Magnoliopsida</taxon>
        <taxon>Liliopsida</taxon>
        <taxon>Poales</taxon>
        <taxon>Cyperaceae</taxon>
        <taxon>Cyperoideae</taxon>
        <taxon>Rhynchosporeae</taxon>
        <taxon>Rhynchospora</taxon>
    </lineage>
</organism>
<dbReference type="Gene3D" id="2.120.10.80">
    <property type="entry name" value="Kelch-type beta propeller"/>
    <property type="match status" value="1"/>
</dbReference>
<proteinExistence type="predicted"/>
<dbReference type="EMBL" id="JAMFTS010000003">
    <property type="protein sequence ID" value="KAJ4781149.1"/>
    <property type="molecule type" value="Genomic_DNA"/>
</dbReference>